<keyword evidence="1" id="KW-1133">Transmembrane helix</keyword>
<name>A0A0K0EV72_STRVS</name>
<reference evidence="3" key="1">
    <citation type="submission" date="2014-07" db="EMBL/GenBank/DDBJ databases">
        <authorList>
            <person name="Martin A.A"/>
            <person name="De Silva N."/>
        </authorList>
    </citation>
    <scope>NUCLEOTIDE SEQUENCE</scope>
</reference>
<keyword evidence="1" id="KW-0812">Transmembrane</keyword>
<dbReference type="SUPFAM" id="SSF81383">
    <property type="entry name" value="F-box domain"/>
    <property type="match status" value="1"/>
</dbReference>
<dbReference type="InterPro" id="IPR036047">
    <property type="entry name" value="F-box-like_dom_sf"/>
</dbReference>
<dbReference type="PROSITE" id="PS50181">
    <property type="entry name" value="FBOX"/>
    <property type="match status" value="1"/>
</dbReference>
<dbReference type="InterPro" id="IPR001810">
    <property type="entry name" value="F-box_dom"/>
</dbReference>
<accession>A0A0K0EV72</accession>
<protein>
    <submittedName>
        <fullName evidence="4">F-box domain-containing protein</fullName>
    </submittedName>
</protein>
<keyword evidence="3" id="KW-1185">Reference proteome</keyword>
<dbReference type="Proteomes" id="UP000035680">
    <property type="component" value="Unassembled WGS sequence"/>
</dbReference>
<evidence type="ECO:0000256" key="1">
    <source>
        <dbReference type="SAM" id="Phobius"/>
    </source>
</evidence>
<dbReference type="AlphaFoldDB" id="A0A0K0EV72"/>
<keyword evidence="1" id="KW-0472">Membrane</keyword>
<sequence length="427" mass="50452">MALLVKEKECGEKEIDVNSSSITSSIYIYEDMISVTVAAHGLRNRRTIGTHFKAYDSGRLLIEDDTNLEEMTKENDDFAILQNKKRGYFFSLISYIYSLLSKVCSYLLTFCNVYVPVWKLFKTIKYNEVPTRQDKYVDKNRNAPPLQNAFILRKIFTFMDVNELMKVAKVSKMWRNVVKTYSEQFDKFQFDQVKINLDEGQIIIFSLDTQRDPKKFTIQSLRELENNMKHIKVNSLFIRGMIKSESKIIMRLLNCLSLQPSQFYCLYCDFCIDAIVELKKFFTLNQQYINDIGFEECSPNEFMVDDMFIPSIQRLLNLRIINTTSYLQLGVTDKFLFEIIDNAEKTKLFKLQFLMINRPRFTVQAFIALMEIWYKYCEEDLMITLQNATFTMSDLIGQCQATTRLRIIDKRFVECNNFYFHINIVKF</sequence>
<dbReference type="WBParaSite" id="SVE_0042100.1">
    <property type="protein sequence ID" value="SVE_0042100.1"/>
    <property type="gene ID" value="SVE_0042100"/>
</dbReference>
<proteinExistence type="predicted"/>
<organism evidence="3 4">
    <name type="scientific">Strongyloides venezuelensis</name>
    <name type="common">Threadworm</name>
    <dbReference type="NCBI Taxonomy" id="75913"/>
    <lineage>
        <taxon>Eukaryota</taxon>
        <taxon>Metazoa</taxon>
        <taxon>Ecdysozoa</taxon>
        <taxon>Nematoda</taxon>
        <taxon>Chromadorea</taxon>
        <taxon>Rhabditida</taxon>
        <taxon>Tylenchina</taxon>
        <taxon>Panagrolaimomorpha</taxon>
        <taxon>Strongyloidoidea</taxon>
        <taxon>Strongyloididae</taxon>
        <taxon>Strongyloides</taxon>
    </lineage>
</organism>
<evidence type="ECO:0000313" key="3">
    <source>
        <dbReference type="Proteomes" id="UP000035680"/>
    </source>
</evidence>
<evidence type="ECO:0000259" key="2">
    <source>
        <dbReference type="PROSITE" id="PS50181"/>
    </source>
</evidence>
<evidence type="ECO:0000313" key="4">
    <source>
        <dbReference type="WBParaSite" id="SVE_0042100.1"/>
    </source>
</evidence>
<dbReference type="Pfam" id="PF00646">
    <property type="entry name" value="F-box"/>
    <property type="match status" value="1"/>
</dbReference>
<feature type="transmembrane region" description="Helical" evidence="1">
    <location>
        <begin position="88"/>
        <end position="108"/>
    </location>
</feature>
<feature type="domain" description="F-box" evidence="2">
    <location>
        <begin position="151"/>
        <end position="188"/>
    </location>
</feature>
<reference evidence="4" key="2">
    <citation type="submission" date="2015-08" db="UniProtKB">
        <authorList>
            <consortium name="WormBaseParasite"/>
        </authorList>
    </citation>
    <scope>IDENTIFICATION</scope>
</reference>